<dbReference type="NCBIfam" id="TIGR01625">
    <property type="entry name" value="YidE_YbjL_dupl"/>
    <property type="match status" value="2"/>
</dbReference>
<evidence type="ECO:0000256" key="1">
    <source>
        <dbReference type="ARBA" id="ARBA00004651"/>
    </source>
</evidence>
<dbReference type="InterPro" id="IPR050144">
    <property type="entry name" value="AAE_transporter"/>
</dbReference>
<dbReference type="GeneID" id="94550243"/>
<dbReference type="InterPro" id="IPR006037">
    <property type="entry name" value="RCK_C"/>
</dbReference>
<feature type="transmembrane region" description="Helical" evidence="8">
    <location>
        <begin position="441"/>
        <end position="460"/>
    </location>
</feature>
<dbReference type="Proteomes" id="UP000245462">
    <property type="component" value="Unassembled WGS sequence"/>
</dbReference>
<feature type="transmembrane region" description="Helical" evidence="8">
    <location>
        <begin position="100"/>
        <end position="119"/>
    </location>
</feature>
<evidence type="ECO:0000256" key="6">
    <source>
        <dbReference type="ARBA" id="ARBA00022989"/>
    </source>
</evidence>
<evidence type="ECO:0000256" key="2">
    <source>
        <dbReference type="ARBA" id="ARBA00009854"/>
    </source>
</evidence>
<dbReference type="GO" id="GO:0005886">
    <property type="term" value="C:plasma membrane"/>
    <property type="evidence" value="ECO:0007669"/>
    <property type="project" value="UniProtKB-SubCell"/>
</dbReference>
<keyword evidence="4" id="KW-1003">Cell membrane</keyword>
<sequence>MQWLNELLFGTGVGHSILLVAVTIALGIWLGKVKIFGVSLGVTFVLFVGIILGHFGMHLNHDVQHFFKEFGLILFVYSVGMQVGPGFFSSLRKGGLMLNMLAVGVVSLGVVTSIVLHFVTGLPMSTMVGILSGAVTNTPGLGAAEQTLHDLTGASDPTITLGYAVAYPLGVVGIITSMLIIRAIFRINMDREKEVLDHLEQEDETQAMALSLVVKNPAVFSKTLGEVHQLLKKHDYVISRTMDSRTNNISPAHSDTVLHEDDRIFVITNPQNAPMIINFIGTEVQMDRKQWIPNETNLISRRFIVTKSELNGRKLGSLQLRKLHGMNVTRVNRAGVEMVASASLPLQVGDRITVVGSEVGMQKVEELIGNSVKRLNEPNLIAIFVGIGLGILLGSIPIILPGIPQPVKLGLAGGPLVVAILLSRFGYRYKLVTYTTPSANLMLREVGIAIFLACVGIGAGDGFVDTIVNKGGFTWVGYGILITLLPLLIIGFTARKGCKVNFLTLMGLMAGSMTDPPALAYATNTGNHDSSAVGYATVYPLTMFLRVLTAQLLILFFCS</sequence>
<dbReference type="NCBIfam" id="NF003007">
    <property type="entry name" value="PRK03818.1"/>
    <property type="match status" value="1"/>
</dbReference>
<keyword evidence="6 8" id="KW-1133">Transmembrane helix</keyword>
<keyword evidence="7 8" id="KW-0472">Membrane</keyword>
<dbReference type="GO" id="GO:0008324">
    <property type="term" value="F:monoatomic cation transmembrane transporter activity"/>
    <property type="evidence" value="ECO:0007669"/>
    <property type="project" value="InterPro"/>
</dbReference>
<comment type="caution">
    <text evidence="10">The sequence shown here is derived from an EMBL/GenBank/DDBJ whole genome shotgun (WGS) entry which is preliminary data.</text>
</comment>
<proteinExistence type="inferred from homology"/>
<dbReference type="InterPro" id="IPR006512">
    <property type="entry name" value="YidE_YbjL"/>
</dbReference>
<dbReference type="SUPFAM" id="SSF116726">
    <property type="entry name" value="TrkA C-terminal domain-like"/>
    <property type="match status" value="2"/>
</dbReference>
<feature type="transmembrane region" description="Helical" evidence="8">
    <location>
        <begin position="409"/>
        <end position="429"/>
    </location>
</feature>
<comment type="similarity">
    <text evidence="2">Belongs to the AAE transporter (TC 2.A.81) family.</text>
</comment>
<dbReference type="EMBL" id="QEKY01000004">
    <property type="protein sequence ID" value="PVZ12707.1"/>
    <property type="molecule type" value="Genomic_DNA"/>
</dbReference>
<feature type="transmembrane region" description="Helical" evidence="8">
    <location>
        <begin position="38"/>
        <end position="58"/>
    </location>
</feature>
<evidence type="ECO:0000256" key="4">
    <source>
        <dbReference type="ARBA" id="ARBA00022475"/>
    </source>
</evidence>
<gene>
    <name evidence="10" type="ORF">C7382_10414</name>
</gene>
<dbReference type="InterPro" id="IPR036721">
    <property type="entry name" value="RCK_C_sf"/>
</dbReference>
<protein>
    <submittedName>
        <fullName evidence="10">Putative transport protein</fullName>
    </submittedName>
</protein>
<evidence type="ECO:0000256" key="8">
    <source>
        <dbReference type="SAM" id="Phobius"/>
    </source>
</evidence>
<name>A0A2U1FKL9_9PORP</name>
<dbReference type="Pfam" id="PF02080">
    <property type="entry name" value="TrkA_C"/>
    <property type="match status" value="2"/>
</dbReference>
<feature type="transmembrane region" description="Helical" evidence="8">
    <location>
        <begin position="165"/>
        <end position="185"/>
    </location>
</feature>
<dbReference type="PANTHER" id="PTHR30445">
    <property type="entry name" value="K(+)_H(+) ANTIPORTER SUBUNIT KHTT"/>
    <property type="match status" value="1"/>
</dbReference>
<evidence type="ECO:0000256" key="3">
    <source>
        <dbReference type="ARBA" id="ARBA00022448"/>
    </source>
</evidence>
<feature type="transmembrane region" description="Helical" evidence="8">
    <location>
        <begin position="538"/>
        <end position="558"/>
    </location>
</feature>
<evidence type="ECO:0000256" key="5">
    <source>
        <dbReference type="ARBA" id="ARBA00022692"/>
    </source>
</evidence>
<accession>A0A2U1FKL9</accession>
<feature type="domain" description="RCK C-terminal" evidence="9">
    <location>
        <begin position="284"/>
        <end position="370"/>
    </location>
</feature>
<feature type="transmembrane region" description="Helical" evidence="8">
    <location>
        <begin position="70"/>
        <end position="88"/>
    </location>
</feature>
<dbReference type="Pfam" id="PF06826">
    <property type="entry name" value="Asp-Al_Ex"/>
    <property type="match status" value="2"/>
</dbReference>
<dbReference type="Gene3D" id="3.30.70.1450">
    <property type="entry name" value="Regulator of K+ conductance, C-terminal domain"/>
    <property type="match status" value="1"/>
</dbReference>
<keyword evidence="5 8" id="KW-0812">Transmembrane</keyword>
<dbReference type="PROSITE" id="PS51202">
    <property type="entry name" value="RCK_C"/>
    <property type="match status" value="1"/>
</dbReference>
<dbReference type="OrthoDB" id="9155749at2"/>
<dbReference type="PANTHER" id="PTHR30445:SF3">
    <property type="entry name" value="TRANSPORT PROTEIN YIDE-RELATED"/>
    <property type="match status" value="1"/>
</dbReference>
<organism evidence="10 11">
    <name type="scientific">Porphyromonas loveana</name>
    <dbReference type="NCBI Taxonomy" id="1884669"/>
    <lineage>
        <taxon>Bacteria</taxon>
        <taxon>Pseudomonadati</taxon>
        <taxon>Bacteroidota</taxon>
        <taxon>Bacteroidia</taxon>
        <taxon>Bacteroidales</taxon>
        <taxon>Porphyromonadaceae</taxon>
        <taxon>Porphyromonas</taxon>
    </lineage>
</organism>
<dbReference type="GO" id="GO:0006813">
    <property type="term" value="P:potassium ion transport"/>
    <property type="evidence" value="ECO:0007669"/>
    <property type="project" value="InterPro"/>
</dbReference>
<feature type="transmembrane region" description="Helical" evidence="8">
    <location>
        <begin position="500"/>
        <end position="518"/>
    </location>
</feature>
<dbReference type="RefSeq" id="WP_116678797.1">
    <property type="nucleotide sequence ID" value="NZ_QEKY01000004.1"/>
</dbReference>
<reference evidence="10 11" key="1">
    <citation type="submission" date="2018-04" db="EMBL/GenBank/DDBJ databases">
        <title>Genomic Encyclopedia of Type Strains, Phase IV (KMG-IV): sequencing the most valuable type-strain genomes for metagenomic binning, comparative biology and taxonomic classification.</title>
        <authorList>
            <person name="Goeker M."/>
        </authorList>
    </citation>
    <scope>NUCLEOTIDE SEQUENCE [LARGE SCALE GENOMIC DNA]</scope>
    <source>
        <strain evidence="10 11">DSM 28520</strain>
    </source>
</reference>
<evidence type="ECO:0000256" key="7">
    <source>
        <dbReference type="ARBA" id="ARBA00023136"/>
    </source>
</evidence>
<comment type="subcellular location">
    <subcellularLocation>
        <location evidence="1">Cell membrane</location>
        <topology evidence="1">Multi-pass membrane protein</topology>
    </subcellularLocation>
</comment>
<dbReference type="AlphaFoldDB" id="A0A2U1FKL9"/>
<feature type="transmembrane region" description="Helical" evidence="8">
    <location>
        <begin position="380"/>
        <end position="403"/>
    </location>
</feature>
<evidence type="ECO:0000259" key="9">
    <source>
        <dbReference type="PROSITE" id="PS51202"/>
    </source>
</evidence>
<evidence type="ECO:0000313" key="11">
    <source>
        <dbReference type="Proteomes" id="UP000245462"/>
    </source>
</evidence>
<keyword evidence="11" id="KW-1185">Reference proteome</keyword>
<keyword evidence="3" id="KW-0813">Transport</keyword>
<feature type="transmembrane region" description="Helical" evidence="8">
    <location>
        <begin position="472"/>
        <end position="493"/>
    </location>
</feature>
<feature type="transmembrane region" description="Helical" evidence="8">
    <location>
        <begin position="12"/>
        <end position="31"/>
    </location>
</feature>
<evidence type="ECO:0000313" key="10">
    <source>
        <dbReference type="EMBL" id="PVZ12707.1"/>
    </source>
</evidence>